<comment type="caution">
    <text evidence="2">The sequence shown here is derived from an EMBL/GenBank/DDBJ whole genome shotgun (WGS) entry which is preliminary data.</text>
</comment>
<proteinExistence type="predicted"/>
<sequence>MPGTRVGAVVNSPTEGAGHGGGGWMRNIPIEIINRRKGRAELRKLTNRRTRNKSLRLAGHVRGLRPIGGNVGPAESQRPSRRWNLIKDKG</sequence>
<feature type="region of interest" description="Disordered" evidence="1">
    <location>
        <begin position="1"/>
        <end position="25"/>
    </location>
</feature>
<organism evidence="2 3">
    <name type="scientific">Chiloscyllium punctatum</name>
    <name type="common">Brownbanded bambooshark</name>
    <name type="synonym">Hemiscyllium punctatum</name>
    <dbReference type="NCBI Taxonomy" id="137246"/>
    <lineage>
        <taxon>Eukaryota</taxon>
        <taxon>Metazoa</taxon>
        <taxon>Chordata</taxon>
        <taxon>Craniata</taxon>
        <taxon>Vertebrata</taxon>
        <taxon>Chondrichthyes</taxon>
        <taxon>Elasmobranchii</taxon>
        <taxon>Galeomorphii</taxon>
        <taxon>Galeoidea</taxon>
        <taxon>Orectolobiformes</taxon>
        <taxon>Hemiscylliidae</taxon>
        <taxon>Chiloscyllium</taxon>
    </lineage>
</organism>
<reference evidence="2 3" key="1">
    <citation type="journal article" date="2018" name="Nat. Ecol. Evol.">
        <title>Shark genomes provide insights into elasmobranch evolution and the origin of vertebrates.</title>
        <authorList>
            <person name="Hara Y"/>
            <person name="Yamaguchi K"/>
            <person name="Onimaru K"/>
            <person name="Kadota M"/>
            <person name="Koyanagi M"/>
            <person name="Keeley SD"/>
            <person name="Tatsumi K"/>
            <person name="Tanaka K"/>
            <person name="Motone F"/>
            <person name="Kageyama Y"/>
            <person name="Nozu R"/>
            <person name="Adachi N"/>
            <person name="Nishimura O"/>
            <person name="Nakagawa R"/>
            <person name="Tanegashima C"/>
            <person name="Kiyatake I"/>
            <person name="Matsumoto R"/>
            <person name="Murakumo K"/>
            <person name="Nishida K"/>
            <person name="Terakita A"/>
            <person name="Kuratani S"/>
            <person name="Sato K"/>
            <person name="Hyodo S Kuraku.S."/>
        </authorList>
    </citation>
    <scope>NUCLEOTIDE SEQUENCE [LARGE SCALE GENOMIC DNA]</scope>
</reference>
<evidence type="ECO:0000313" key="2">
    <source>
        <dbReference type="EMBL" id="GCC27522.1"/>
    </source>
</evidence>
<dbReference type="AlphaFoldDB" id="A0A401SAV4"/>
<dbReference type="EMBL" id="BEZZ01000168">
    <property type="protein sequence ID" value="GCC27522.1"/>
    <property type="molecule type" value="Genomic_DNA"/>
</dbReference>
<evidence type="ECO:0000256" key="1">
    <source>
        <dbReference type="SAM" id="MobiDB-lite"/>
    </source>
</evidence>
<dbReference type="Proteomes" id="UP000287033">
    <property type="component" value="Unassembled WGS sequence"/>
</dbReference>
<feature type="region of interest" description="Disordered" evidence="1">
    <location>
        <begin position="63"/>
        <end position="90"/>
    </location>
</feature>
<evidence type="ECO:0000313" key="3">
    <source>
        <dbReference type="Proteomes" id="UP000287033"/>
    </source>
</evidence>
<keyword evidence="3" id="KW-1185">Reference proteome</keyword>
<protein>
    <submittedName>
        <fullName evidence="2">Uncharacterized protein</fullName>
    </submittedName>
</protein>
<accession>A0A401SAV4</accession>
<gene>
    <name evidence="2" type="ORF">chiPu_0005947</name>
</gene>
<name>A0A401SAV4_CHIPU</name>